<dbReference type="HAMAP" id="MF_01006">
    <property type="entry name" value="Undec_diphosphatase"/>
    <property type="match status" value="1"/>
</dbReference>
<evidence type="ECO:0000256" key="17">
    <source>
        <dbReference type="HAMAP-Rule" id="MF_01006"/>
    </source>
</evidence>
<dbReference type="GO" id="GO:0008360">
    <property type="term" value="P:regulation of cell shape"/>
    <property type="evidence" value="ECO:0007669"/>
    <property type="project" value="UniProtKB-KW"/>
</dbReference>
<evidence type="ECO:0000313" key="18">
    <source>
        <dbReference type="EMBL" id="MSR91013.1"/>
    </source>
</evidence>
<keyword evidence="19" id="KW-1185">Reference proteome</keyword>
<keyword evidence="10 17" id="KW-1133">Transmembrane helix</keyword>
<feature type="transmembrane region" description="Helical" evidence="17">
    <location>
        <begin position="46"/>
        <end position="64"/>
    </location>
</feature>
<keyword evidence="12 17" id="KW-0046">Antibiotic resistance</keyword>
<dbReference type="Proteomes" id="UP000460287">
    <property type="component" value="Unassembled WGS sequence"/>
</dbReference>
<evidence type="ECO:0000256" key="2">
    <source>
        <dbReference type="ARBA" id="ARBA00010621"/>
    </source>
</evidence>
<comment type="function">
    <text evidence="17">Catalyzes the dephosphorylation of undecaprenyl diphosphate (UPP). Confers resistance to bacitracin.</text>
</comment>
<keyword evidence="11 17" id="KW-0472">Membrane</keyword>
<feature type="transmembrane region" description="Helical" evidence="17">
    <location>
        <begin position="115"/>
        <end position="134"/>
    </location>
</feature>
<comment type="miscellaneous">
    <text evidence="17">Bacitracin is thought to be involved in the inhibition of peptidoglycan synthesis by sequestering undecaprenyl diphosphate, thereby reducing the pool of lipid carrier available.</text>
</comment>
<protein>
    <recommendedName>
        <fullName evidence="4 17">Undecaprenyl-diphosphatase</fullName>
        <ecNumber evidence="3 17">3.6.1.27</ecNumber>
    </recommendedName>
    <alternativeName>
        <fullName evidence="15 17">Bacitracin resistance protein</fullName>
    </alternativeName>
    <alternativeName>
        <fullName evidence="14 17">Undecaprenyl pyrophosphate phosphatase</fullName>
    </alternativeName>
</protein>
<dbReference type="GO" id="GO:0005886">
    <property type="term" value="C:plasma membrane"/>
    <property type="evidence" value="ECO:0007669"/>
    <property type="project" value="UniProtKB-SubCell"/>
</dbReference>
<evidence type="ECO:0000256" key="6">
    <source>
        <dbReference type="ARBA" id="ARBA00022692"/>
    </source>
</evidence>
<dbReference type="EMBL" id="VULX01000006">
    <property type="protein sequence ID" value="MSR91013.1"/>
    <property type="molecule type" value="Genomic_DNA"/>
</dbReference>
<dbReference type="NCBIfam" id="NF001390">
    <property type="entry name" value="PRK00281.1-4"/>
    <property type="match status" value="1"/>
</dbReference>
<evidence type="ECO:0000256" key="4">
    <source>
        <dbReference type="ARBA" id="ARBA00021581"/>
    </source>
</evidence>
<dbReference type="RefSeq" id="WP_154530891.1">
    <property type="nucleotide sequence ID" value="NZ_JAQXTV010000152.1"/>
</dbReference>
<evidence type="ECO:0000256" key="15">
    <source>
        <dbReference type="ARBA" id="ARBA00032932"/>
    </source>
</evidence>
<dbReference type="GO" id="GO:0071555">
    <property type="term" value="P:cell wall organization"/>
    <property type="evidence" value="ECO:0007669"/>
    <property type="project" value="UniProtKB-KW"/>
</dbReference>
<evidence type="ECO:0000313" key="19">
    <source>
        <dbReference type="Proteomes" id="UP000460287"/>
    </source>
</evidence>
<evidence type="ECO:0000256" key="3">
    <source>
        <dbReference type="ARBA" id="ARBA00012374"/>
    </source>
</evidence>
<sequence>MDLIFIIKTIIIGIVEGLTEFIPVSSTGHMILVGQLINFSGEFAKMFEVVCQLAAIMAVVVLFWKKIYTSVIQFFRYIWFKVIEFIGNVAEGNFKEGRHKKRIIISEEDKTGFRFGINVIVGSIPMMIVGLTCYKKIKKLFNPNSVVIGLIVGGILLLVVETIYKNKKDRTDDIDQIKPVQALIVGCFQVLAVWPGMSRSSSTIVGGWVGGLATSVCAEFSFFLAIPAMIGSSGLDLLKFDYSIMNSTYWVALILGCIVSFVVSLVVIKKFIDYLKKKPMRVFAIYRIAIGVVLAVLAFANIITLTMD</sequence>
<comment type="subcellular location">
    <subcellularLocation>
        <location evidence="1 17">Cell membrane</location>
        <topology evidence="1 17">Multi-pass membrane protein</topology>
    </subcellularLocation>
</comment>
<reference evidence="18 19" key="1">
    <citation type="submission" date="2019-08" db="EMBL/GenBank/DDBJ databases">
        <title>In-depth cultivation of the pig gut microbiome towards novel bacterial diversity and tailored functional studies.</title>
        <authorList>
            <person name="Wylensek D."/>
            <person name="Hitch T.C.A."/>
            <person name="Clavel T."/>
        </authorList>
    </citation>
    <scope>NUCLEOTIDE SEQUENCE [LARGE SCALE GENOMIC DNA]</scope>
    <source>
        <strain evidence="18 19">WCA-383-APC-5B</strain>
    </source>
</reference>
<feature type="transmembrane region" description="Helical" evidence="17">
    <location>
        <begin position="206"/>
        <end position="230"/>
    </location>
</feature>
<dbReference type="AlphaFoldDB" id="A0A7X2MXR3"/>
<evidence type="ECO:0000256" key="8">
    <source>
        <dbReference type="ARBA" id="ARBA00022960"/>
    </source>
</evidence>
<evidence type="ECO:0000256" key="1">
    <source>
        <dbReference type="ARBA" id="ARBA00004651"/>
    </source>
</evidence>
<gene>
    <name evidence="17" type="primary">uppP</name>
    <name evidence="18" type="ORF">FYJ33_06225</name>
</gene>
<keyword evidence="13 17" id="KW-0961">Cell wall biogenesis/degradation</keyword>
<dbReference type="Pfam" id="PF02673">
    <property type="entry name" value="BacA"/>
    <property type="match status" value="1"/>
</dbReference>
<evidence type="ECO:0000256" key="10">
    <source>
        <dbReference type="ARBA" id="ARBA00022989"/>
    </source>
</evidence>
<keyword evidence="7 17" id="KW-0378">Hydrolase</keyword>
<evidence type="ECO:0000256" key="11">
    <source>
        <dbReference type="ARBA" id="ARBA00023136"/>
    </source>
</evidence>
<dbReference type="GO" id="GO:0050380">
    <property type="term" value="F:undecaprenyl-diphosphatase activity"/>
    <property type="evidence" value="ECO:0007669"/>
    <property type="project" value="UniProtKB-UniRule"/>
</dbReference>
<keyword evidence="6 17" id="KW-0812">Transmembrane</keyword>
<feature type="transmembrane region" description="Helical" evidence="17">
    <location>
        <begin position="146"/>
        <end position="164"/>
    </location>
</feature>
<organism evidence="18 19">
    <name type="scientific">Inconstantimicrobium porci</name>
    <dbReference type="NCBI Taxonomy" id="2652291"/>
    <lineage>
        <taxon>Bacteria</taxon>
        <taxon>Bacillati</taxon>
        <taxon>Bacillota</taxon>
        <taxon>Clostridia</taxon>
        <taxon>Eubacteriales</taxon>
        <taxon>Clostridiaceae</taxon>
        <taxon>Inconstantimicrobium</taxon>
    </lineage>
</organism>
<comment type="similarity">
    <text evidence="2 17">Belongs to the UppP family.</text>
</comment>
<evidence type="ECO:0000256" key="12">
    <source>
        <dbReference type="ARBA" id="ARBA00023251"/>
    </source>
</evidence>
<dbReference type="PANTHER" id="PTHR30622">
    <property type="entry name" value="UNDECAPRENYL-DIPHOSPHATASE"/>
    <property type="match status" value="1"/>
</dbReference>
<keyword evidence="9 17" id="KW-0573">Peptidoglycan synthesis</keyword>
<feature type="transmembrane region" description="Helical" evidence="17">
    <location>
        <begin position="250"/>
        <end position="272"/>
    </location>
</feature>
<accession>A0A7X2MXR3</accession>
<proteinExistence type="inferred from homology"/>
<dbReference type="EC" id="3.6.1.27" evidence="3 17"/>
<feature type="transmembrane region" description="Helical" evidence="17">
    <location>
        <begin position="284"/>
        <end position="307"/>
    </location>
</feature>
<keyword evidence="5 17" id="KW-1003">Cell membrane</keyword>
<evidence type="ECO:0000256" key="16">
    <source>
        <dbReference type="ARBA" id="ARBA00047594"/>
    </source>
</evidence>
<name>A0A7X2MXR3_9CLOT</name>
<dbReference type="PANTHER" id="PTHR30622:SF3">
    <property type="entry name" value="UNDECAPRENYL-DIPHOSPHATASE"/>
    <property type="match status" value="1"/>
</dbReference>
<comment type="caution">
    <text evidence="18">The sequence shown here is derived from an EMBL/GenBank/DDBJ whole genome shotgun (WGS) entry which is preliminary data.</text>
</comment>
<evidence type="ECO:0000256" key="9">
    <source>
        <dbReference type="ARBA" id="ARBA00022984"/>
    </source>
</evidence>
<evidence type="ECO:0000256" key="7">
    <source>
        <dbReference type="ARBA" id="ARBA00022801"/>
    </source>
</evidence>
<keyword evidence="8 17" id="KW-0133">Cell shape</keyword>
<comment type="catalytic activity">
    <reaction evidence="16 17">
        <text>di-trans,octa-cis-undecaprenyl diphosphate + H2O = di-trans,octa-cis-undecaprenyl phosphate + phosphate + H(+)</text>
        <dbReference type="Rhea" id="RHEA:28094"/>
        <dbReference type="ChEBI" id="CHEBI:15377"/>
        <dbReference type="ChEBI" id="CHEBI:15378"/>
        <dbReference type="ChEBI" id="CHEBI:43474"/>
        <dbReference type="ChEBI" id="CHEBI:58405"/>
        <dbReference type="ChEBI" id="CHEBI:60392"/>
        <dbReference type="EC" id="3.6.1.27"/>
    </reaction>
</comment>
<evidence type="ECO:0000256" key="13">
    <source>
        <dbReference type="ARBA" id="ARBA00023316"/>
    </source>
</evidence>
<evidence type="ECO:0000256" key="14">
    <source>
        <dbReference type="ARBA" id="ARBA00032707"/>
    </source>
</evidence>
<evidence type="ECO:0000256" key="5">
    <source>
        <dbReference type="ARBA" id="ARBA00022475"/>
    </source>
</evidence>
<dbReference type="GO" id="GO:0009252">
    <property type="term" value="P:peptidoglycan biosynthetic process"/>
    <property type="evidence" value="ECO:0007669"/>
    <property type="project" value="UniProtKB-KW"/>
</dbReference>
<dbReference type="InterPro" id="IPR003824">
    <property type="entry name" value="UppP"/>
</dbReference>
<dbReference type="GO" id="GO:0046677">
    <property type="term" value="P:response to antibiotic"/>
    <property type="evidence" value="ECO:0007669"/>
    <property type="project" value="UniProtKB-UniRule"/>
</dbReference>